<reference evidence="1" key="1">
    <citation type="submission" date="2020-03" db="EMBL/GenBank/DDBJ databases">
        <title>The deep terrestrial virosphere.</title>
        <authorList>
            <person name="Holmfeldt K."/>
            <person name="Nilsson E."/>
            <person name="Simone D."/>
            <person name="Lopez-Fernandez M."/>
            <person name="Wu X."/>
            <person name="de Brujin I."/>
            <person name="Lundin D."/>
            <person name="Andersson A."/>
            <person name="Bertilsson S."/>
            <person name="Dopson M."/>
        </authorList>
    </citation>
    <scope>NUCLEOTIDE SEQUENCE</scope>
    <source>
        <strain evidence="1">TM448A01076</strain>
        <strain evidence="2">TM448B01182</strain>
    </source>
</reference>
<name>A0A6H1ZMH3_9ZZZZ</name>
<evidence type="ECO:0000313" key="2">
    <source>
        <dbReference type="EMBL" id="QJH98060.1"/>
    </source>
</evidence>
<dbReference type="AlphaFoldDB" id="A0A6H1ZMH3"/>
<gene>
    <name evidence="1" type="ORF">TM448A01076_0005</name>
    <name evidence="2" type="ORF">TM448B01182_0004</name>
</gene>
<dbReference type="EMBL" id="MT144096">
    <property type="protein sequence ID" value="QJA48669.1"/>
    <property type="molecule type" value="Genomic_DNA"/>
</dbReference>
<organism evidence="1">
    <name type="scientific">viral metagenome</name>
    <dbReference type="NCBI Taxonomy" id="1070528"/>
    <lineage>
        <taxon>unclassified sequences</taxon>
        <taxon>metagenomes</taxon>
        <taxon>organismal metagenomes</taxon>
    </lineage>
</organism>
<protein>
    <submittedName>
        <fullName evidence="1">Uncharacterized protein</fullName>
    </submittedName>
</protein>
<evidence type="ECO:0000313" key="1">
    <source>
        <dbReference type="EMBL" id="QJA48669.1"/>
    </source>
</evidence>
<accession>A0A6H1ZMH3</accession>
<dbReference type="EMBL" id="MT144714">
    <property type="protein sequence ID" value="QJH98060.1"/>
    <property type="molecule type" value="Genomic_DNA"/>
</dbReference>
<sequence>MDSSKFIIVHLKDAEKNIEYKTELKKLRSLGFGTKLISEQELEPIKKDNVRNKYPKTLPFLAYLIK</sequence>
<proteinExistence type="predicted"/>